<evidence type="ECO:0000313" key="2">
    <source>
        <dbReference type="WBParaSite" id="maker-unitig_29183-snap-gene-0.1-mRNA-1"/>
    </source>
</evidence>
<dbReference type="Proteomes" id="UP000095280">
    <property type="component" value="Unplaced"/>
</dbReference>
<proteinExistence type="predicted"/>
<protein>
    <submittedName>
        <fullName evidence="2">Endo/exonuclease/phosphatase domain-containing protein</fullName>
    </submittedName>
</protein>
<keyword evidence="1" id="KW-1185">Reference proteome</keyword>
<accession>A0A1I8FDQ2</accession>
<name>A0A1I8FDQ2_9PLAT</name>
<dbReference type="AlphaFoldDB" id="A0A1I8FDQ2"/>
<organism evidence="1 2">
    <name type="scientific">Macrostomum lignano</name>
    <dbReference type="NCBI Taxonomy" id="282301"/>
    <lineage>
        <taxon>Eukaryota</taxon>
        <taxon>Metazoa</taxon>
        <taxon>Spiralia</taxon>
        <taxon>Lophotrochozoa</taxon>
        <taxon>Platyhelminthes</taxon>
        <taxon>Rhabditophora</taxon>
        <taxon>Macrostomorpha</taxon>
        <taxon>Macrostomida</taxon>
        <taxon>Macrostomidae</taxon>
        <taxon>Macrostomum</taxon>
    </lineage>
</organism>
<dbReference type="WBParaSite" id="maker-unitig_29183-snap-gene-0.1-mRNA-1">
    <property type="protein sequence ID" value="maker-unitig_29183-snap-gene-0.1-mRNA-1"/>
    <property type="gene ID" value="maker-unitig_29183-snap-gene-0.1"/>
</dbReference>
<evidence type="ECO:0000313" key="1">
    <source>
        <dbReference type="Proteomes" id="UP000095280"/>
    </source>
</evidence>
<reference evidence="2" key="1">
    <citation type="submission" date="2016-11" db="UniProtKB">
        <authorList>
            <consortium name="WormBaseParasite"/>
        </authorList>
    </citation>
    <scope>IDENTIFICATION</scope>
</reference>
<sequence length="271" mass="30033">MRRPVFLPAAYTAGLSLAARFSHSTPALPPSAMPVHLLTWNINGISGLCRGPLPKCCPHWAPILSACRRPKVTRDNWTAASPCRRIPTLRLLPIRATPVCSRLLLHGCAHCAAGDSLLVPRPTTPWLLPDGPAGRCRRCDDDRRPRVALAAAAGRCLLIELVHQRRPRPAAHYRLLPECRRRPTRPRMQFKCATTAAAAEGGLPAQGGKHVIIAATLNVFARLIDHSRRPRLCRSARRWRSDGRKRQFQCLRGAPVPVLQFGMPVYEIVNL</sequence>